<evidence type="ECO:0000313" key="1">
    <source>
        <dbReference type="EMBL" id="KAI9897385.1"/>
    </source>
</evidence>
<reference evidence="1" key="1">
    <citation type="submission" date="2022-10" db="EMBL/GenBank/DDBJ databases">
        <title>Complete Genome of Trichothecium roseum strain YXFP-22015, a Plant Pathogen Isolated from Citrus.</title>
        <authorList>
            <person name="Wang Y."/>
            <person name="Zhu L."/>
        </authorList>
    </citation>
    <scope>NUCLEOTIDE SEQUENCE</scope>
    <source>
        <strain evidence="1">YXFP-22015</strain>
    </source>
</reference>
<name>A0ACC0UTH6_9HYPO</name>
<comment type="caution">
    <text evidence="1">The sequence shown here is derived from an EMBL/GenBank/DDBJ whole genome shotgun (WGS) entry which is preliminary data.</text>
</comment>
<proteinExistence type="predicted"/>
<keyword evidence="2" id="KW-1185">Reference proteome</keyword>
<protein>
    <submittedName>
        <fullName evidence="1">Uncharacterized protein</fullName>
    </submittedName>
</protein>
<accession>A0ACC0UTH6</accession>
<dbReference type="Proteomes" id="UP001163324">
    <property type="component" value="Chromosome 7"/>
</dbReference>
<organism evidence="1 2">
    <name type="scientific">Trichothecium roseum</name>
    <dbReference type="NCBI Taxonomy" id="47278"/>
    <lineage>
        <taxon>Eukaryota</taxon>
        <taxon>Fungi</taxon>
        <taxon>Dikarya</taxon>
        <taxon>Ascomycota</taxon>
        <taxon>Pezizomycotina</taxon>
        <taxon>Sordariomycetes</taxon>
        <taxon>Hypocreomycetidae</taxon>
        <taxon>Hypocreales</taxon>
        <taxon>Hypocreales incertae sedis</taxon>
        <taxon>Trichothecium</taxon>
    </lineage>
</organism>
<gene>
    <name evidence="1" type="ORF">N3K66_007241</name>
</gene>
<sequence>MLPSVVPSLEPLPEEGQGSLDGDNQEPSFGDLASVSPSAHANFEFPFQDKRTALYLLHHVREIAPRIDICDQARNFAIEVPKRAFRSPLLAFSILAFSSRDWCSLKGVDDAWSDAYYSRALQILIPVLDDPIELLDENVLAAIVLLRLHEEMSDMDTGTHLLGSTRLLNSASTFASQGGIGEAASWIVLRQCLYLSITRSQPLRINLGNYKASAAFRDSEPESMANRIILLCAQILTPAVDARQGLDAGTWGDLGRDVDMWRGEVDWPFAPDEDGVGDDGEGVPDLWVALPVHAIGFQHYYLARLLLAVFDPQLWEPGHKALLSRVDAETLICRNLMMVVALAISNPGGSSLGMTAHHALYAYGALLYDSKQQRSVLGFLSMLSERTGWRTKPLVEKLRGEWDRRARRAGY</sequence>
<dbReference type="EMBL" id="CM047946">
    <property type="protein sequence ID" value="KAI9897385.1"/>
    <property type="molecule type" value="Genomic_DNA"/>
</dbReference>
<evidence type="ECO:0000313" key="2">
    <source>
        <dbReference type="Proteomes" id="UP001163324"/>
    </source>
</evidence>